<dbReference type="Pfam" id="PF01381">
    <property type="entry name" value="HTH_3"/>
    <property type="match status" value="1"/>
</dbReference>
<dbReference type="RefSeq" id="WP_073276672.1">
    <property type="nucleotide sequence ID" value="NZ_FRAC01000012.1"/>
</dbReference>
<accession>A0A1M6SZW3</accession>
<dbReference type="PROSITE" id="PS50943">
    <property type="entry name" value="HTH_CROC1"/>
    <property type="match status" value="1"/>
</dbReference>
<evidence type="ECO:0000313" key="2">
    <source>
        <dbReference type="EMBL" id="SHK50264.1"/>
    </source>
</evidence>
<sequence length="106" mass="12483">MVSTYDKFVRDRITQLRLLKGISEYQLSYDLGHSRSYIYNITSGKSLPPLIELFSICEYFNITPAEFFDDKLPNPELVHKAVEEFKMLDDRDMLMILSLINRLTKK</sequence>
<dbReference type="EMBL" id="FRAC01000012">
    <property type="protein sequence ID" value="SHK50264.1"/>
    <property type="molecule type" value="Genomic_DNA"/>
</dbReference>
<gene>
    <name evidence="2" type="ORF">SAMN02745136_02669</name>
</gene>
<dbReference type="AlphaFoldDB" id="A0A1M6SZW3"/>
<dbReference type="Gene3D" id="1.10.260.40">
    <property type="entry name" value="lambda repressor-like DNA-binding domains"/>
    <property type="match status" value="1"/>
</dbReference>
<keyword evidence="2" id="KW-0238">DNA-binding</keyword>
<dbReference type="InterPro" id="IPR001387">
    <property type="entry name" value="Cro/C1-type_HTH"/>
</dbReference>
<protein>
    <submittedName>
        <fullName evidence="2">DNA-binding transcriptional regulator, XRE-family HTH domain</fullName>
    </submittedName>
</protein>
<dbReference type="OrthoDB" id="2187867at2"/>
<proteinExistence type="predicted"/>
<dbReference type="SUPFAM" id="SSF47413">
    <property type="entry name" value="lambda repressor-like DNA-binding domains"/>
    <property type="match status" value="1"/>
</dbReference>
<dbReference type="InterPro" id="IPR010982">
    <property type="entry name" value="Lambda_DNA-bd_dom_sf"/>
</dbReference>
<name>A0A1M6SZW3_9FIRM</name>
<keyword evidence="3" id="KW-1185">Reference proteome</keyword>
<dbReference type="GO" id="GO:0003677">
    <property type="term" value="F:DNA binding"/>
    <property type="evidence" value="ECO:0007669"/>
    <property type="project" value="UniProtKB-KW"/>
</dbReference>
<dbReference type="Proteomes" id="UP000184386">
    <property type="component" value="Unassembled WGS sequence"/>
</dbReference>
<reference evidence="2 3" key="1">
    <citation type="submission" date="2016-11" db="EMBL/GenBank/DDBJ databases">
        <authorList>
            <person name="Jaros S."/>
            <person name="Januszkiewicz K."/>
            <person name="Wedrychowicz H."/>
        </authorList>
    </citation>
    <scope>NUCLEOTIDE SEQUENCE [LARGE SCALE GENOMIC DNA]</scope>
    <source>
        <strain evidence="2 3">DSM 15929</strain>
    </source>
</reference>
<dbReference type="SMART" id="SM00530">
    <property type="entry name" value="HTH_XRE"/>
    <property type="match status" value="1"/>
</dbReference>
<organism evidence="2 3">
    <name type="scientific">Anaerocolumna jejuensis DSM 15929</name>
    <dbReference type="NCBI Taxonomy" id="1121322"/>
    <lineage>
        <taxon>Bacteria</taxon>
        <taxon>Bacillati</taxon>
        <taxon>Bacillota</taxon>
        <taxon>Clostridia</taxon>
        <taxon>Lachnospirales</taxon>
        <taxon>Lachnospiraceae</taxon>
        <taxon>Anaerocolumna</taxon>
    </lineage>
</organism>
<feature type="domain" description="HTH cro/C1-type" evidence="1">
    <location>
        <begin position="13"/>
        <end position="67"/>
    </location>
</feature>
<dbReference type="CDD" id="cd00093">
    <property type="entry name" value="HTH_XRE"/>
    <property type="match status" value="1"/>
</dbReference>
<evidence type="ECO:0000313" key="3">
    <source>
        <dbReference type="Proteomes" id="UP000184386"/>
    </source>
</evidence>
<dbReference type="STRING" id="1121322.SAMN02745136_02669"/>
<evidence type="ECO:0000259" key="1">
    <source>
        <dbReference type="PROSITE" id="PS50943"/>
    </source>
</evidence>